<dbReference type="Proteomes" id="UP001432180">
    <property type="component" value="Chromosome"/>
</dbReference>
<dbReference type="SUPFAM" id="SSF47819">
    <property type="entry name" value="HRDC-like"/>
    <property type="match status" value="1"/>
</dbReference>
<dbReference type="SMART" id="SM00341">
    <property type="entry name" value="HRDC"/>
    <property type="match status" value="1"/>
</dbReference>
<dbReference type="Gene3D" id="1.10.150.80">
    <property type="entry name" value="HRDC domain"/>
    <property type="match status" value="1"/>
</dbReference>
<dbReference type="InterPro" id="IPR051055">
    <property type="entry name" value="PIF1_helicase"/>
</dbReference>
<name>A0ABZ0SIT1_9GAMM</name>
<dbReference type="PANTHER" id="PTHR47642:SF7">
    <property type="entry name" value="ATP-DEPENDENT DNA HELICASE PIF1"/>
    <property type="match status" value="1"/>
</dbReference>
<dbReference type="InterPro" id="IPR003593">
    <property type="entry name" value="AAA+_ATPase"/>
</dbReference>
<dbReference type="Pfam" id="PF05970">
    <property type="entry name" value="PIF1"/>
    <property type="match status" value="1"/>
</dbReference>
<dbReference type="CDD" id="cd18809">
    <property type="entry name" value="SF1_C_RecD"/>
    <property type="match status" value="1"/>
</dbReference>
<feature type="domain" description="HRDC" evidence="1">
    <location>
        <begin position="629"/>
        <end position="712"/>
    </location>
</feature>
<keyword evidence="2" id="KW-0378">Hydrolase</keyword>
<dbReference type="InterPro" id="IPR044876">
    <property type="entry name" value="HRDC_dom_sf"/>
</dbReference>
<proteinExistence type="predicted"/>
<dbReference type="InterPro" id="IPR010285">
    <property type="entry name" value="DNA_helicase_pif1-like_DEAD"/>
</dbReference>
<dbReference type="InterPro" id="IPR010997">
    <property type="entry name" value="HRDC-like_sf"/>
</dbReference>
<dbReference type="Gene3D" id="1.10.10.1390">
    <property type="entry name" value="ATP-dependent DNA helicase RecQ"/>
    <property type="match status" value="1"/>
</dbReference>
<evidence type="ECO:0000313" key="3">
    <source>
        <dbReference type="Proteomes" id="UP001432180"/>
    </source>
</evidence>
<dbReference type="GO" id="GO:0004386">
    <property type="term" value="F:helicase activity"/>
    <property type="evidence" value="ECO:0007669"/>
    <property type="project" value="UniProtKB-KW"/>
</dbReference>
<dbReference type="RefSeq" id="WP_328985106.1">
    <property type="nucleotide sequence ID" value="NZ_CP121472.1"/>
</dbReference>
<keyword evidence="2" id="KW-0067">ATP-binding</keyword>
<keyword evidence="3" id="KW-1185">Reference proteome</keyword>
<organism evidence="2 3">
    <name type="scientific">Thiorhodovibrio winogradskyi</name>
    <dbReference type="NCBI Taxonomy" id="77007"/>
    <lineage>
        <taxon>Bacteria</taxon>
        <taxon>Pseudomonadati</taxon>
        <taxon>Pseudomonadota</taxon>
        <taxon>Gammaproteobacteria</taxon>
        <taxon>Chromatiales</taxon>
        <taxon>Chromatiaceae</taxon>
        <taxon>Thiorhodovibrio</taxon>
    </lineage>
</organism>
<dbReference type="PANTHER" id="PTHR47642">
    <property type="entry name" value="ATP-DEPENDENT DNA HELICASE"/>
    <property type="match status" value="1"/>
</dbReference>
<evidence type="ECO:0000313" key="2">
    <source>
        <dbReference type="EMBL" id="WPL19360.1"/>
    </source>
</evidence>
<dbReference type="SMART" id="SM00382">
    <property type="entry name" value="AAA"/>
    <property type="match status" value="1"/>
</dbReference>
<dbReference type="Pfam" id="PF00570">
    <property type="entry name" value="HRDC"/>
    <property type="match status" value="1"/>
</dbReference>
<gene>
    <name evidence="2" type="ORF">Thiowin_04477</name>
</gene>
<sequence>MPADNPRLQLAQAFVRDTNRSIFLTGKAGTGKTTFLHSLKAELPKRMVVTAPTGVAAINAGGVTLHSFFQLPFGPFVPGSEARRQAGERRFSRQKRDIIASLDLLIIDEISMVRADLLDAVDFMLRRERASDAPFGGVQLLMIGDLHQLAPVVPDQDWAMLREHYATGYFFSSRALAALDLVPIELTRIYRQSDTDFIDLLNAVRDNQLDESSLARLNARYQPGFKPSESDGYITLTTHNRAADHINDTRLRALAGKPRQFEAEIEDDYPAHSYPTAATLTLKQGAQVMFVRNDSGEDKRYFNGKIGTVTHLGRERIRVRCPGDEADIEVEPATWENIRYSIAPETKAITEEVIGKFTQYPLRLAWAITIHKSQGLTFERAIIDAAAAFSHGQVYVGLSRCKTLEGLVLSAPIPRHAVKTDQRVCHYVDAATRQAPTPEQLKAARIDYQQRLLRECWDFDLLGAQLRRLLGLLRGNYRVIDLRAPGDVEPIVTMNALEQQTSAEVIIVSTKFRRELHARFCADRMPEDDPELQERLRKASIYFSEKLAEGLSPWLVAFEFETDSKALRKTLGQAVDELRKLLAIKTAGITSCREGFSANAYLAAVAKAKIDEPPGGSRPKKGSGARPDQGKDDALLAALRRWRAEKEAEEERKGETRYRILTRAVLREIAATLPGSLDALAAIRGIGARTAERYGAEILQLVAQHPAPSEPPEQRKKKAQDGDTRLISYRLHQEGISIADIATQRSLKPTTIESHLAYYIGTGKLTVTDFVSEDKLARIVAVFTETGTERLTPAKEKLGDDVSYGELRMVQAHLRRHPHGR</sequence>
<dbReference type="Pfam" id="PF14493">
    <property type="entry name" value="HTH_40"/>
    <property type="match status" value="1"/>
</dbReference>
<dbReference type="InterPro" id="IPR027417">
    <property type="entry name" value="P-loop_NTPase"/>
</dbReference>
<dbReference type="EMBL" id="CP121472">
    <property type="protein sequence ID" value="WPL19360.1"/>
    <property type="molecule type" value="Genomic_DNA"/>
</dbReference>
<keyword evidence="2" id="KW-0347">Helicase</keyword>
<evidence type="ECO:0000259" key="1">
    <source>
        <dbReference type="PROSITE" id="PS50967"/>
    </source>
</evidence>
<keyword evidence="2" id="KW-0547">Nucleotide-binding</keyword>
<dbReference type="InterPro" id="IPR002121">
    <property type="entry name" value="HRDC_dom"/>
</dbReference>
<reference evidence="2 3" key="1">
    <citation type="journal article" date="2023" name="Microorganisms">
        <title>Thiorhodovibrio frisius and Trv. litoralis spp. nov., Two Novel Members from a Clade of Fastidious Purple Sulfur Bacteria That Exhibit Unique Red-Shifted Light-Harvesting Capabilities.</title>
        <authorList>
            <person name="Methner A."/>
            <person name="Kuzyk S.B."/>
            <person name="Petersen J."/>
            <person name="Bauer S."/>
            <person name="Brinkmann H."/>
            <person name="Sichau K."/>
            <person name="Wanner G."/>
            <person name="Wolf J."/>
            <person name="Neumann-Schaal M."/>
            <person name="Henke P."/>
            <person name="Tank M."/>
            <person name="Sproer C."/>
            <person name="Bunk B."/>
            <person name="Overmann J."/>
        </authorList>
    </citation>
    <scope>NUCLEOTIDE SEQUENCE [LARGE SCALE GENOMIC DNA]</scope>
    <source>
        <strain evidence="2 3">DSM 6702</strain>
    </source>
</reference>
<dbReference type="InterPro" id="IPR029491">
    <property type="entry name" value="Helicase_HTH"/>
</dbReference>
<dbReference type="SUPFAM" id="SSF52540">
    <property type="entry name" value="P-loop containing nucleoside triphosphate hydrolases"/>
    <property type="match status" value="2"/>
</dbReference>
<protein>
    <submittedName>
        <fullName evidence="2">Helicase-primase subunit BBLF4</fullName>
    </submittedName>
</protein>
<dbReference type="PROSITE" id="PS50967">
    <property type="entry name" value="HRDC"/>
    <property type="match status" value="1"/>
</dbReference>
<dbReference type="Gene3D" id="3.40.50.300">
    <property type="entry name" value="P-loop containing nucleotide triphosphate hydrolases"/>
    <property type="match status" value="2"/>
</dbReference>
<dbReference type="Gene3D" id="2.30.30.940">
    <property type="match status" value="1"/>
</dbReference>
<accession>A0ABZ0SIT1</accession>